<comment type="caution">
    <text evidence="1">The sequence shown here is derived from an EMBL/GenBank/DDBJ whole genome shotgun (WGS) entry which is preliminary data.</text>
</comment>
<reference evidence="1 2" key="1">
    <citation type="submission" date="2019-02" db="EMBL/GenBank/DDBJ databases">
        <title>Deep-cultivation of Planctomycetes and their phenomic and genomic characterization uncovers novel biology.</title>
        <authorList>
            <person name="Wiegand S."/>
            <person name="Jogler M."/>
            <person name="Boedeker C."/>
            <person name="Pinto D."/>
            <person name="Vollmers J."/>
            <person name="Rivas-Marin E."/>
            <person name="Kohn T."/>
            <person name="Peeters S.H."/>
            <person name="Heuer A."/>
            <person name="Rast P."/>
            <person name="Oberbeckmann S."/>
            <person name="Bunk B."/>
            <person name="Jeske O."/>
            <person name="Meyerdierks A."/>
            <person name="Storesund J.E."/>
            <person name="Kallscheuer N."/>
            <person name="Luecker S."/>
            <person name="Lage O.M."/>
            <person name="Pohl T."/>
            <person name="Merkel B.J."/>
            <person name="Hornburger P."/>
            <person name="Mueller R.-W."/>
            <person name="Bruemmer F."/>
            <person name="Labrenz M."/>
            <person name="Spormann A.M."/>
            <person name="Op Den Camp H."/>
            <person name="Overmann J."/>
            <person name="Amann R."/>
            <person name="Jetten M.S.M."/>
            <person name="Mascher T."/>
            <person name="Medema M.H."/>
            <person name="Devos D.P."/>
            <person name="Kaster A.-K."/>
            <person name="Ovreas L."/>
            <person name="Rohde M."/>
            <person name="Galperin M.Y."/>
            <person name="Jogler C."/>
        </authorList>
    </citation>
    <scope>NUCLEOTIDE SEQUENCE [LARGE SCALE GENOMIC DNA]</scope>
    <source>
        <strain evidence="1 2">CA13</strain>
    </source>
</reference>
<protein>
    <submittedName>
        <fullName evidence="1">Uncharacterized protein</fullName>
    </submittedName>
</protein>
<dbReference type="AlphaFoldDB" id="A0A5C5Z4V4"/>
<evidence type="ECO:0000313" key="2">
    <source>
        <dbReference type="Proteomes" id="UP000315010"/>
    </source>
</evidence>
<dbReference type="RefSeq" id="WP_419194507.1">
    <property type="nucleotide sequence ID" value="NZ_SJPJ01000001.1"/>
</dbReference>
<accession>A0A5C5Z4V4</accession>
<dbReference type="Proteomes" id="UP000315010">
    <property type="component" value="Unassembled WGS sequence"/>
</dbReference>
<sequence>MMTASKSPSRRIVIEFIFLVVVTPLTISASASDQLFDMDAIRNASTLAI</sequence>
<keyword evidence="2" id="KW-1185">Reference proteome</keyword>
<name>A0A5C5Z4V4_9BACT</name>
<gene>
    <name evidence="1" type="ORF">CA13_38200</name>
</gene>
<dbReference type="EMBL" id="SJPJ01000001">
    <property type="protein sequence ID" value="TWT82358.1"/>
    <property type="molecule type" value="Genomic_DNA"/>
</dbReference>
<organism evidence="1 2">
    <name type="scientific">Novipirellula herctigrandis</name>
    <dbReference type="NCBI Taxonomy" id="2527986"/>
    <lineage>
        <taxon>Bacteria</taxon>
        <taxon>Pseudomonadati</taxon>
        <taxon>Planctomycetota</taxon>
        <taxon>Planctomycetia</taxon>
        <taxon>Pirellulales</taxon>
        <taxon>Pirellulaceae</taxon>
        <taxon>Novipirellula</taxon>
    </lineage>
</organism>
<evidence type="ECO:0000313" key="1">
    <source>
        <dbReference type="EMBL" id="TWT82358.1"/>
    </source>
</evidence>
<proteinExistence type="predicted"/>